<feature type="compositionally biased region" description="Acidic residues" evidence="2">
    <location>
        <begin position="325"/>
        <end position="336"/>
    </location>
</feature>
<accession>A0A812EF27</accession>
<dbReference type="GO" id="GO:0006936">
    <property type="term" value="P:muscle contraction"/>
    <property type="evidence" value="ECO:0007669"/>
    <property type="project" value="TreeGrafter"/>
</dbReference>
<feature type="region of interest" description="Disordered" evidence="2">
    <location>
        <begin position="1"/>
        <end position="155"/>
    </location>
</feature>
<evidence type="ECO:0000313" key="3">
    <source>
        <dbReference type="EMBL" id="CAE1322469.1"/>
    </source>
</evidence>
<feature type="compositionally biased region" description="Low complexity" evidence="2">
    <location>
        <begin position="315"/>
        <end position="324"/>
    </location>
</feature>
<feature type="compositionally biased region" description="Basic and acidic residues" evidence="2">
    <location>
        <begin position="130"/>
        <end position="155"/>
    </location>
</feature>
<dbReference type="InterPro" id="IPR038077">
    <property type="entry name" value="Troponin_sf"/>
</dbReference>
<dbReference type="InterPro" id="IPR027707">
    <property type="entry name" value="TNNT"/>
</dbReference>
<evidence type="ECO:0000313" key="4">
    <source>
        <dbReference type="Proteomes" id="UP000597762"/>
    </source>
</evidence>
<feature type="compositionally biased region" description="Basic and acidic residues" evidence="2">
    <location>
        <begin position="297"/>
        <end position="309"/>
    </location>
</feature>
<gene>
    <name evidence="3" type="ORF">SPHA_72427</name>
</gene>
<dbReference type="Pfam" id="PF00992">
    <property type="entry name" value="Troponin"/>
    <property type="match status" value="1"/>
</dbReference>
<keyword evidence="4" id="KW-1185">Reference proteome</keyword>
<reference evidence="3" key="1">
    <citation type="submission" date="2021-01" db="EMBL/GenBank/DDBJ databases">
        <authorList>
            <person name="Li R."/>
            <person name="Bekaert M."/>
        </authorList>
    </citation>
    <scope>NUCLEOTIDE SEQUENCE</scope>
    <source>
        <strain evidence="3">Farmed</strain>
    </source>
</reference>
<dbReference type="GO" id="GO:0005861">
    <property type="term" value="C:troponin complex"/>
    <property type="evidence" value="ECO:0007669"/>
    <property type="project" value="InterPro"/>
</dbReference>
<feature type="region of interest" description="Disordered" evidence="2">
    <location>
        <begin position="297"/>
        <end position="338"/>
    </location>
</feature>
<dbReference type="SUPFAM" id="SSF90250">
    <property type="entry name" value="Troponin coil-coiled subunits"/>
    <property type="match status" value="1"/>
</dbReference>
<dbReference type="AlphaFoldDB" id="A0A812EF27"/>
<dbReference type="GO" id="GO:0006937">
    <property type="term" value="P:regulation of muscle contraction"/>
    <property type="evidence" value="ECO:0007669"/>
    <property type="project" value="InterPro"/>
</dbReference>
<evidence type="ECO:0000256" key="2">
    <source>
        <dbReference type="SAM" id="MobiDB-lite"/>
    </source>
</evidence>
<dbReference type="Proteomes" id="UP000597762">
    <property type="component" value="Unassembled WGS sequence"/>
</dbReference>
<feature type="compositionally biased region" description="Basic and acidic residues" evidence="2">
    <location>
        <begin position="63"/>
        <end position="118"/>
    </location>
</feature>
<protein>
    <submittedName>
        <fullName evidence="3">TNNT3</fullName>
    </submittedName>
</protein>
<feature type="compositionally biased region" description="Basic and acidic residues" evidence="2">
    <location>
        <begin position="14"/>
        <end position="54"/>
    </location>
</feature>
<dbReference type="PANTHER" id="PTHR11521">
    <property type="entry name" value="TROPONIN T"/>
    <property type="match status" value="1"/>
</dbReference>
<evidence type="ECO:0000256" key="1">
    <source>
        <dbReference type="ARBA" id="ARBA00008330"/>
    </source>
</evidence>
<dbReference type="Gene3D" id="1.20.5.350">
    <property type="match status" value="1"/>
</dbReference>
<dbReference type="OrthoDB" id="330499at2759"/>
<dbReference type="GO" id="GO:0005523">
    <property type="term" value="F:tropomyosin binding"/>
    <property type="evidence" value="ECO:0007669"/>
    <property type="project" value="TreeGrafter"/>
</dbReference>
<comment type="caution">
    <text evidence="3">The sequence shown here is derived from an EMBL/GenBank/DDBJ whole genome shotgun (WGS) entry which is preliminary data.</text>
</comment>
<proteinExistence type="inferred from homology"/>
<dbReference type="GO" id="GO:0045214">
    <property type="term" value="P:sarcomere organization"/>
    <property type="evidence" value="ECO:0007669"/>
    <property type="project" value="TreeGrafter"/>
</dbReference>
<dbReference type="PANTHER" id="PTHR11521:SF1">
    <property type="entry name" value="TROPONIN T, SKELETAL MUSCLE"/>
    <property type="match status" value="1"/>
</dbReference>
<sequence>MENGDHTSFGGGEDEAKRKMEAKKLRNLEKQKEEMAEYEEMRKAEREKDEEAIRQLRLRREQRKKERAEEEKRLAEQRKIEEARRKAEEEEKKKKKKEEESRKKEEREKKKKDAEERLKPKKPNYVIAKKSGEGAEPKEPTSKEDMQKSKEQLEEEKKAILAQRIQPLDISGMDIEKLKEKAKELHDHLRKLAGDKFDHEENYKRQQKDLIELAERARQMSKGKGKKTGSDIQRVDDSFDHLADKYAGCPPKIMLHSKYERLTDHRSYDERKDLYSKLTTELEQQQEKDRQIREHMKEVRSQNEPKREDEEAAPAEEVSAPAEEAPAEEAPVEEAGGEEKQKKKCLVFECNVPFLVKTTVLNSDNNDVQQVRRCFDDQVSWHLFGLTDLRPLQINNPTPVLCLPLTLSTRVPPLTDHQLTTEAEKITKLGDQI</sequence>
<name>A0A812EF27_ACAPH</name>
<organism evidence="3 4">
    <name type="scientific">Acanthosepion pharaonis</name>
    <name type="common">Pharaoh cuttlefish</name>
    <name type="synonym">Sepia pharaonis</name>
    <dbReference type="NCBI Taxonomy" id="158019"/>
    <lineage>
        <taxon>Eukaryota</taxon>
        <taxon>Metazoa</taxon>
        <taxon>Spiralia</taxon>
        <taxon>Lophotrochozoa</taxon>
        <taxon>Mollusca</taxon>
        <taxon>Cephalopoda</taxon>
        <taxon>Coleoidea</taxon>
        <taxon>Decapodiformes</taxon>
        <taxon>Sepiida</taxon>
        <taxon>Sepiina</taxon>
        <taxon>Sepiidae</taxon>
        <taxon>Acanthosepion</taxon>
    </lineage>
</organism>
<dbReference type="EMBL" id="CAHIKZ030005323">
    <property type="protein sequence ID" value="CAE1322469.1"/>
    <property type="molecule type" value="Genomic_DNA"/>
</dbReference>
<dbReference type="InterPro" id="IPR001978">
    <property type="entry name" value="Troponin"/>
</dbReference>
<comment type="similarity">
    <text evidence="1">Belongs to the troponin T family.</text>
</comment>